<gene>
    <name evidence="1" type="ORF">LCGC14_2932910</name>
</gene>
<reference evidence="1" key="1">
    <citation type="journal article" date="2015" name="Nature">
        <title>Complex archaea that bridge the gap between prokaryotes and eukaryotes.</title>
        <authorList>
            <person name="Spang A."/>
            <person name="Saw J.H."/>
            <person name="Jorgensen S.L."/>
            <person name="Zaremba-Niedzwiedzka K."/>
            <person name="Martijn J."/>
            <person name="Lind A.E."/>
            <person name="van Eijk R."/>
            <person name="Schleper C."/>
            <person name="Guy L."/>
            <person name="Ettema T.J."/>
        </authorList>
    </citation>
    <scope>NUCLEOTIDE SEQUENCE</scope>
</reference>
<evidence type="ECO:0000313" key="1">
    <source>
        <dbReference type="EMBL" id="KKK69551.1"/>
    </source>
</evidence>
<sequence>MRLQVVSWDGDTRIVYDGAIFKAWLPDEATGYFSQVAANVSFLKQQGATPSFLSQTPNEWYFPLAIQIEARDDIGHARDRD</sequence>
<protein>
    <submittedName>
        <fullName evidence="1">Uncharacterized protein</fullName>
    </submittedName>
</protein>
<organism evidence="1">
    <name type="scientific">marine sediment metagenome</name>
    <dbReference type="NCBI Taxonomy" id="412755"/>
    <lineage>
        <taxon>unclassified sequences</taxon>
        <taxon>metagenomes</taxon>
        <taxon>ecological metagenomes</taxon>
    </lineage>
</organism>
<name>A0A0F9ABD6_9ZZZZ</name>
<dbReference type="AlphaFoldDB" id="A0A0F9ABD6"/>
<feature type="non-terminal residue" evidence="1">
    <location>
        <position position="81"/>
    </location>
</feature>
<comment type="caution">
    <text evidence="1">The sequence shown here is derived from an EMBL/GenBank/DDBJ whole genome shotgun (WGS) entry which is preliminary data.</text>
</comment>
<proteinExistence type="predicted"/>
<accession>A0A0F9ABD6</accession>
<dbReference type="EMBL" id="LAZR01058593">
    <property type="protein sequence ID" value="KKK69551.1"/>
    <property type="molecule type" value="Genomic_DNA"/>
</dbReference>